<gene>
    <name evidence="5" type="ORF">HNR37_002020</name>
</gene>
<dbReference type="InterPro" id="IPR029063">
    <property type="entry name" value="SAM-dependent_MTases_sf"/>
</dbReference>
<keyword evidence="3" id="KW-0949">S-adenosyl-L-methionine</keyword>
<keyword evidence="2 5" id="KW-0808">Transferase</keyword>
<dbReference type="SUPFAM" id="SSF53335">
    <property type="entry name" value="S-adenosyl-L-methionine-dependent methyltransferases"/>
    <property type="match status" value="1"/>
</dbReference>
<evidence type="ECO:0000256" key="3">
    <source>
        <dbReference type="ARBA" id="ARBA00022691"/>
    </source>
</evidence>
<keyword evidence="6" id="KW-1185">Reference proteome</keyword>
<dbReference type="AlphaFoldDB" id="A0A7W8DHL4"/>
<evidence type="ECO:0000259" key="4">
    <source>
        <dbReference type="Pfam" id="PF13649"/>
    </source>
</evidence>
<dbReference type="PANTHER" id="PTHR43464:SF19">
    <property type="entry name" value="UBIQUINONE BIOSYNTHESIS O-METHYLTRANSFERASE, MITOCHONDRIAL"/>
    <property type="match status" value="1"/>
</dbReference>
<organism evidence="5 6">
    <name type="scientific">Desulfurispira natronophila</name>
    <dbReference type="NCBI Taxonomy" id="682562"/>
    <lineage>
        <taxon>Bacteria</taxon>
        <taxon>Pseudomonadati</taxon>
        <taxon>Chrysiogenota</taxon>
        <taxon>Chrysiogenia</taxon>
        <taxon>Chrysiogenales</taxon>
        <taxon>Chrysiogenaceae</taxon>
        <taxon>Desulfurispira</taxon>
    </lineage>
</organism>
<protein>
    <submittedName>
        <fullName evidence="5">SAM-dependent methyltransferase</fullName>
    </submittedName>
</protein>
<dbReference type="InterPro" id="IPR041698">
    <property type="entry name" value="Methyltransf_25"/>
</dbReference>
<dbReference type="Pfam" id="PF13649">
    <property type="entry name" value="Methyltransf_25"/>
    <property type="match status" value="1"/>
</dbReference>
<evidence type="ECO:0000256" key="1">
    <source>
        <dbReference type="ARBA" id="ARBA00022603"/>
    </source>
</evidence>
<dbReference type="RefSeq" id="WP_183733639.1">
    <property type="nucleotide sequence ID" value="NZ_JACHID010000014.1"/>
</dbReference>
<keyword evidence="1 5" id="KW-0489">Methyltransferase</keyword>
<evidence type="ECO:0000313" key="6">
    <source>
        <dbReference type="Proteomes" id="UP000528322"/>
    </source>
</evidence>
<feature type="domain" description="Methyltransferase" evidence="4">
    <location>
        <begin position="48"/>
        <end position="141"/>
    </location>
</feature>
<accession>A0A7W8DHL4</accession>
<evidence type="ECO:0000313" key="5">
    <source>
        <dbReference type="EMBL" id="MBB5022681.1"/>
    </source>
</evidence>
<proteinExistence type="predicted"/>
<reference evidence="5 6" key="1">
    <citation type="submission" date="2020-08" db="EMBL/GenBank/DDBJ databases">
        <title>Genomic Encyclopedia of Type Strains, Phase IV (KMG-IV): sequencing the most valuable type-strain genomes for metagenomic binning, comparative biology and taxonomic classification.</title>
        <authorList>
            <person name="Goeker M."/>
        </authorList>
    </citation>
    <scope>NUCLEOTIDE SEQUENCE [LARGE SCALE GENOMIC DNA]</scope>
    <source>
        <strain evidence="5 6">DSM 22071</strain>
    </source>
</reference>
<evidence type="ECO:0000256" key="2">
    <source>
        <dbReference type="ARBA" id="ARBA00022679"/>
    </source>
</evidence>
<dbReference type="CDD" id="cd02440">
    <property type="entry name" value="AdoMet_MTases"/>
    <property type="match status" value="1"/>
</dbReference>
<dbReference type="GO" id="GO:0032259">
    <property type="term" value="P:methylation"/>
    <property type="evidence" value="ECO:0007669"/>
    <property type="project" value="UniProtKB-KW"/>
</dbReference>
<dbReference type="PANTHER" id="PTHR43464">
    <property type="entry name" value="METHYLTRANSFERASE"/>
    <property type="match status" value="1"/>
</dbReference>
<sequence length="240" mass="26922">MNHLHQPHASWAQYYDLVFAETFGEAYQDLTDKTLAQVRSCAEVGCRIVDFGAGTGRLAIPLAQYGYCVTAVEPCWEMLQQLAHKPGAEDVKLTHSTMAQFVAKQAFDAAICAFTVLMYLLDEEALQASLQAVADSLASGGLLLIDIPDRQLFQGFVAQTKIMERQVDIDPLGGGLYCFSDQTFLQLESGTQHYYDEFCIRYWDSAFVVDQLRFCGFEVEADLSADFADFMSHYLLLRKM</sequence>
<name>A0A7W8DHL4_9BACT</name>
<dbReference type="GO" id="GO:0008168">
    <property type="term" value="F:methyltransferase activity"/>
    <property type="evidence" value="ECO:0007669"/>
    <property type="project" value="UniProtKB-KW"/>
</dbReference>
<comment type="caution">
    <text evidence="5">The sequence shown here is derived from an EMBL/GenBank/DDBJ whole genome shotgun (WGS) entry which is preliminary data.</text>
</comment>
<dbReference type="Proteomes" id="UP000528322">
    <property type="component" value="Unassembled WGS sequence"/>
</dbReference>
<dbReference type="EMBL" id="JACHID010000014">
    <property type="protein sequence ID" value="MBB5022681.1"/>
    <property type="molecule type" value="Genomic_DNA"/>
</dbReference>
<dbReference type="Gene3D" id="3.40.50.150">
    <property type="entry name" value="Vaccinia Virus protein VP39"/>
    <property type="match status" value="1"/>
</dbReference>